<dbReference type="Pfam" id="PF00005">
    <property type="entry name" value="ABC_tran"/>
    <property type="match status" value="1"/>
</dbReference>
<dbReference type="InterPro" id="IPR003593">
    <property type="entry name" value="AAA+_ATPase"/>
</dbReference>
<dbReference type="GO" id="GO:0140359">
    <property type="term" value="F:ABC-type transporter activity"/>
    <property type="evidence" value="ECO:0007669"/>
    <property type="project" value="InterPro"/>
</dbReference>
<dbReference type="InterPro" id="IPR050683">
    <property type="entry name" value="Bact_Polysacc_Export_ATP-bd"/>
</dbReference>
<dbReference type="InterPro" id="IPR003439">
    <property type="entry name" value="ABC_transporter-like_ATP-bd"/>
</dbReference>
<feature type="domain" description="ABC transporter" evidence="5">
    <location>
        <begin position="30"/>
        <end position="256"/>
    </location>
</feature>
<keyword evidence="3" id="KW-0547">Nucleotide-binding</keyword>
<name>A0A1F7SN08_9BACT</name>
<dbReference type="CDD" id="cd03220">
    <property type="entry name" value="ABC_KpsT_Wzt"/>
    <property type="match status" value="1"/>
</dbReference>
<dbReference type="Gene3D" id="3.40.50.300">
    <property type="entry name" value="P-loop containing nucleotide triphosphate hydrolases"/>
    <property type="match status" value="1"/>
</dbReference>
<reference evidence="6 7" key="1">
    <citation type="journal article" date="2016" name="Nat. Commun.">
        <title>Thousands of microbial genomes shed light on interconnected biogeochemical processes in an aquifer system.</title>
        <authorList>
            <person name="Anantharaman K."/>
            <person name="Brown C.T."/>
            <person name="Hug L.A."/>
            <person name="Sharon I."/>
            <person name="Castelle C.J."/>
            <person name="Probst A.J."/>
            <person name="Thomas B.C."/>
            <person name="Singh A."/>
            <person name="Wilkins M.J."/>
            <person name="Karaoz U."/>
            <person name="Brodie E.L."/>
            <person name="Williams K.H."/>
            <person name="Hubbard S.S."/>
            <person name="Banfield J.F."/>
        </authorList>
    </citation>
    <scope>NUCLEOTIDE SEQUENCE [LARGE SCALE GENOMIC DNA]</scope>
</reference>
<dbReference type="PANTHER" id="PTHR46743:SF2">
    <property type="entry name" value="TEICHOIC ACIDS EXPORT ATP-BINDING PROTEIN TAGH"/>
    <property type="match status" value="1"/>
</dbReference>
<gene>
    <name evidence="6" type="ORF">A3G31_02895</name>
</gene>
<comment type="similarity">
    <text evidence="1">Belongs to the ABC transporter superfamily.</text>
</comment>
<protein>
    <recommendedName>
        <fullName evidence="5">ABC transporter domain-containing protein</fullName>
    </recommendedName>
</protein>
<dbReference type="InterPro" id="IPR027417">
    <property type="entry name" value="P-loop_NTPase"/>
</dbReference>
<evidence type="ECO:0000256" key="3">
    <source>
        <dbReference type="ARBA" id="ARBA00022741"/>
    </source>
</evidence>
<comment type="caution">
    <text evidence="6">The sequence shown here is derived from an EMBL/GenBank/DDBJ whole genome shotgun (WGS) entry which is preliminary data.</text>
</comment>
<dbReference type="GO" id="GO:0016020">
    <property type="term" value="C:membrane"/>
    <property type="evidence" value="ECO:0007669"/>
    <property type="project" value="InterPro"/>
</dbReference>
<dbReference type="EMBL" id="MGDI01000004">
    <property type="protein sequence ID" value="OGL55163.1"/>
    <property type="molecule type" value="Genomic_DNA"/>
</dbReference>
<dbReference type="GO" id="GO:0016887">
    <property type="term" value="F:ATP hydrolysis activity"/>
    <property type="evidence" value="ECO:0007669"/>
    <property type="project" value="InterPro"/>
</dbReference>
<evidence type="ECO:0000313" key="6">
    <source>
        <dbReference type="EMBL" id="OGL55163.1"/>
    </source>
</evidence>
<dbReference type="PROSITE" id="PS50893">
    <property type="entry name" value="ABC_TRANSPORTER_2"/>
    <property type="match status" value="1"/>
</dbReference>
<evidence type="ECO:0000313" key="7">
    <source>
        <dbReference type="Proteomes" id="UP000178082"/>
    </source>
</evidence>
<dbReference type="Proteomes" id="UP000178082">
    <property type="component" value="Unassembled WGS sequence"/>
</dbReference>
<dbReference type="AlphaFoldDB" id="A0A1F7SN08"/>
<keyword evidence="2" id="KW-0813">Transport</keyword>
<dbReference type="InterPro" id="IPR015860">
    <property type="entry name" value="ABC_transpr_TagH-like"/>
</dbReference>
<accession>A0A1F7SN08</accession>
<dbReference type="SUPFAM" id="SSF52540">
    <property type="entry name" value="P-loop containing nucleoside triphosphate hydrolases"/>
    <property type="match status" value="1"/>
</dbReference>
<evidence type="ECO:0000256" key="4">
    <source>
        <dbReference type="ARBA" id="ARBA00022840"/>
    </source>
</evidence>
<evidence type="ECO:0000256" key="2">
    <source>
        <dbReference type="ARBA" id="ARBA00022448"/>
    </source>
</evidence>
<proteinExistence type="inferred from homology"/>
<dbReference type="GO" id="GO:0005524">
    <property type="term" value="F:ATP binding"/>
    <property type="evidence" value="ECO:0007669"/>
    <property type="project" value="UniProtKB-KW"/>
</dbReference>
<sequence length="407" mass="45344">MDDVVLEFDHVWKKFKKGEKHNSLRDFIPSMTKRVFKGSQKEELLDKEFWSIKDVSFQVKRGEALGIIGPNGAGKSTILKLLSRILKPNKGDIKVNGRLSALIEVGAGFHQDLTGRENIYLNGAILGMKKNEIDKKFDEIVEFSGLEDFIDTPVKRYSSGMYTRLGFSVAAHVDPEILLVDEVLSVGDAGFQAKSLLKMREVISSGTTLIFVSHNVRQVARLCDKVIVLAHGEIKHIGDPNHAIKTYRDFVSRISGNKSKSILSNDMAFTVTPINCSGSKISSIPFGSPIKLMIECNLPLGFPESHLIIKIGSHDGQDYIGLSSEIGNIVIKPGVRRLTCQFNCNLLPNNYRMRLFLTDISTGRVLDEFGQPDLIINIQNDEIAKKLPSSEYAIIDVPVSWDIIKEE</sequence>
<evidence type="ECO:0000259" key="5">
    <source>
        <dbReference type="PROSITE" id="PS50893"/>
    </source>
</evidence>
<dbReference type="SMART" id="SM00382">
    <property type="entry name" value="AAA"/>
    <property type="match status" value="1"/>
</dbReference>
<organism evidence="6 7">
    <name type="scientific">Candidatus Schekmanbacteria bacterium RIFCSPLOWO2_12_FULL_38_15</name>
    <dbReference type="NCBI Taxonomy" id="1817883"/>
    <lineage>
        <taxon>Bacteria</taxon>
        <taxon>Candidatus Schekmaniibacteriota</taxon>
    </lineage>
</organism>
<evidence type="ECO:0000256" key="1">
    <source>
        <dbReference type="ARBA" id="ARBA00005417"/>
    </source>
</evidence>
<keyword evidence="4" id="KW-0067">ATP-binding</keyword>
<dbReference type="PANTHER" id="PTHR46743">
    <property type="entry name" value="TEICHOIC ACIDS EXPORT ATP-BINDING PROTEIN TAGH"/>
    <property type="match status" value="1"/>
</dbReference>
<dbReference type="STRING" id="1817883.A3G31_02895"/>